<gene>
    <name evidence="3" type="ORF">C8N47_109145</name>
</gene>
<organism evidence="3 4">
    <name type="scientific">Mangrovibacterium marinum</name>
    <dbReference type="NCBI Taxonomy" id="1639118"/>
    <lineage>
        <taxon>Bacteria</taxon>
        <taxon>Pseudomonadati</taxon>
        <taxon>Bacteroidota</taxon>
        <taxon>Bacteroidia</taxon>
        <taxon>Marinilabiliales</taxon>
        <taxon>Prolixibacteraceae</taxon>
        <taxon>Mangrovibacterium</taxon>
    </lineage>
</organism>
<evidence type="ECO:0000313" key="4">
    <source>
        <dbReference type="Proteomes" id="UP000243525"/>
    </source>
</evidence>
<dbReference type="Proteomes" id="UP000243525">
    <property type="component" value="Unassembled WGS sequence"/>
</dbReference>
<feature type="domain" description="BT-2262-like C-terminal" evidence="2">
    <location>
        <begin position="110"/>
        <end position="232"/>
    </location>
</feature>
<dbReference type="InterPro" id="IPR032180">
    <property type="entry name" value="BT_2262-like_C"/>
</dbReference>
<protein>
    <submittedName>
        <fullName evidence="3">Uncharacterized protein DUF5011</fullName>
    </submittedName>
</protein>
<name>A0A2T5C1E2_9BACT</name>
<sequence length="234" mass="25527">MKKIIYSLIVCLSVIGLYSCEDETSQDTSSITYYATLELNGESTVFWDLGETYEEAGYAAEMNGEDVTDQVVIEGSVDVNTPGIYTLNYIITNVDGYSVTKSRTVYVADGTESAIASGEWVATSATYRDYDGTITRFSGFPIAILQTAPGEFYISDFFAGFYDQRAGYGEDYAMVGSFSLAADNTIDATSASLEGWGDSIDEFTSGSYNPATGEIYYEVSYAGIMTFYITLTKN</sequence>
<dbReference type="Pfam" id="PF16404">
    <property type="entry name" value="BT_2262-like_C"/>
    <property type="match status" value="1"/>
</dbReference>
<comment type="caution">
    <text evidence="3">The sequence shown here is derived from an EMBL/GenBank/DDBJ whole genome shotgun (WGS) entry which is preliminary data.</text>
</comment>
<reference evidence="3 4" key="1">
    <citation type="submission" date="2018-04" db="EMBL/GenBank/DDBJ databases">
        <title>Genomic Encyclopedia of Archaeal and Bacterial Type Strains, Phase II (KMG-II): from individual species to whole genera.</title>
        <authorList>
            <person name="Goeker M."/>
        </authorList>
    </citation>
    <scope>NUCLEOTIDE SEQUENCE [LARGE SCALE GENOMIC DNA]</scope>
    <source>
        <strain evidence="3 4">DSM 28823</strain>
    </source>
</reference>
<dbReference type="OrthoDB" id="1026566at2"/>
<evidence type="ECO:0000259" key="2">
    <source>
        <dbReference type="Pfam" id="PF16404"/>
    </source>
</evidence>
<dbReference type="InterPro" id="IPR013783">
    <property type="entry name" value="Ig-like_fold"/>
</dbReference>
<dbReference type="InterPro" id="IPR032179">
    <property type="entry name" value="Cry22Aa_Ig-like"/>
</dbReference>
<evidence type="ECO:0000313" key="3">
    <source>
        <dbReference type="EMBL" id="PTN08409.1"/>
    </source>
</evidence>
<dbReference type="AlphaFoldDB" id="A0A2T5C1E2"/>
<accession>A0A2T5C1E2</accession>
<dbReference type="Pfam" id="PF16403">
    <property type="entry name" value="Bact_surface_Ig-like"/>
    <property type="match status" value="1"/>
</dbReference>
<evidence type="ECO:0000259" key="1">
    <source>
        <dbReference type="Pfam" id="PF16403"/>
    </source>
</evidence>
<keyword evidence="4" id="KW-1185">Reference proteome</keyword>
<dbReference type="Gene3D" id="2.60.40.10">
    <property type="entry name" value="Immunoglobulins"/>
    <property type="match status" value="1"/>
</dbReference>
<dbReference type="EMBL" id="QAAD01000009">
    <property type="protein sequence ID" value="PTN08409.1"/>
    <property type="molecule type" value="Genomic_DNA"/>
</dbReference>
<feature type="domain" description="Pesticidal crystal protein Cry22Aa Ig-like" evidence="1">
    <location>
        <begin position="37"/>
        <end position="107"/>
    </location>
</feature>
<proteinExistence type="predicted"/>
<dbReference type="PROSITE" id="PS51257">
    <property type="entry name" value="PROKAR_LIPOPROTEIN"/>
    <property type="match status" value="1"/>
</dbReference>